<name>A0A433X7T1_9HYPH</name>
<evidence type="ECO:0000256" key="1">
    <source>
        <dbReference type="ARBA" id="ARBA00009156"/>
    </source>
</evidence>
<comment type="similarity">
    <text evidence="1">Belongs to the FGGY kinase family.</text>
</comment>
<dbReference type="OrthoDB" id="9805576at2"/>
<keyword evidence="7" id="KW-1185">Reference proteome</keyword>
<dbReference type="PANTHER" id="PTHR43095">
    <property type="entry name" value="SUGAR KINASE"/>
    <property type="match status" value="1"/>
</dbReference>
<dbReference type="PIRSF" id="PIRSF000538">
    <property type="entry name" value="GlpK"/>
    <property type="match status" value="1"/>
</dbReference>
<keyword evidence="3" id="KW-0418">Kinase</keyword>
<dbReference type="GO" id="GO:0016301">
    <property type="term" value="F:kinase activity"/>
    <property type="evidence" value="ECO:0007669"/>
    <property type="project" value="UniProtKB-KW"/>
</dbReference>
<sequence>MTILVMDSGTSGLKAALVDDAGTIIARADADYGETRAERTHRQDPEAWWQAAISAVRQLQPGDIDAISLCGTMENLIPLGADGRPAGDAILYSDPIGNAAFSRLKDDLEGAEAILGNAPEPLMTAFKLHALSMKFDGNYTSCTLALPGSKDFLAFRLTGIAATDPTNGTTTGLMDIRTRDWSEPLLERFGIARAMLPKLVPASAVIGRVTEEAAAALGVKAGTMVVNGAGDGGATTLGSGALGPGDVSLYLGTTGWVARVAGPETLDAPSGFYRLAHPAGPGIIEIAPILAAGAAAHWARRALGLDQAEAEALGRAADENPGETLFLPYLEGERSPFLDLDLRGAFLNLDGRAGPGELYRAVLEGVAMAIAENLEAMGGPEGSPAGGRVTLAGGGALSPLWRQILADVTGCELWMSPDPVAAPMLGAWRLARMALGQSVGEASLSRMARPRAERAPRAAHRRAAFRRATEMARVFAAG</sequence>
<organism evidence="6 7">
    <name type="scientific">Arsenicitalea aurantiaca</name>
    <dbReference type="NCBI Taxonomy" id="1783274"/>
    <lineage>
        <taxon>Bacteria</taxon>
        <taxon>Pseudomonadati</taxon>
        <taxon>Pseudomonadota</taxon>
        <taxon>Alphaproteobacteria</taxon>
        <taxon>Hyphomicrobiales</taxon>
        <taxon>Devosiaceae</taxon>
        <taxon>Arsenicitalea</taxon>
    </lineage>
</organism>
<evidence type="ECO:0000259" key="5">
    <source>
        <dbReference type="Pfam" id="PF02782"/>
    </source>
</evidence>
<dbReference type="PANTHER" id="PTHR43095:SF5">
    <property type="entry name" value="XYLULOSE KINASE"/>
    <property type="match status" value="1"/>
</dbReference>
<dbReference type="GO" id="GO:0005975">
    <property type="term" value="P:carbohydrate metabolic process"/>
    <property type="evidence" value="ECO:0007669"/>
    <property type="project" value="InterPro"/>
</dbReference>
<dbReference type="InterPro" id="IPR043129">
    <property type="entry name" value="ATPase_NBD"/>
</dbReference>
<dbReference type="Pfam" id="PF00370">
    <property type="entry name" value="FGGY_N"/>
    <property type="match status" value="1"/>
</dbReference>
<protein>
    <recommendedName>
        <fullName evidence="8">Xylulokinase</fullName>
    </recommendedName>
</protein>
<dbReference type="InterPro" id="IPR050406">
    <property type="entry name" value="FGGY_Carb_Kinase"/>
</dbReference>
<feature type="domain" description="Carbohydrate kinase FGGY C-terminal" evidence="5">
    <location>
        <begin position="289"/>
        <end position="434"/>
    </location>
</feature>
<comment type="caution">
    <text evidence="6">The sequence shown here is derived from an EMBL/GenBank/DDBJ whole genome shotgun (WGS) entry which is preliminary data.</text>
</comment>
<gene>
    <name evidence="6" type="ORF">EMQ25_12270</name>
</gene>
<dbReference type="InterPro" id="IPR000577">
    <property type="entry name" value="Carb_kinase_FGGY"/>
</dbReference>
<dbReference type="Proteomes" id="UP000281547">
    <property type="component" value="Unassembled WGS sequence"/>
</dbReference>
<dbReference type="AlphaFoldDB" id="A0A433X7T1"/>
<evidence type="ECO:0000313" key="7">
    <source>
        <dbReference type="Proteomes" id="UP000281547"/>
    </source>
</evidence>
<evidence type="ECO:0008006" key="8">
    <source>
        <dbReference type="Google" id="ProtNLM"/>
    </source>
</evidence>
<dbReference type="InterPro" id="IPR018485">
    <property type="entry name" value="FGGY_C"/>
</dbReference>
<accession>A0A433X7T1</accession>
<dbReference type="InterPro" id="IPR018484">
    <property type="entry name" value="FGGY_N"/>
</dbReference>
<keyword evidence="2" id="KW-0808">Transferase</keyword>
<evidence type="ECO:0000256" key="3">
    <source>
        <dbReference type="ARBA" id="ARBA00022777"/>
    </source>
</evidence>
<dbReference type="RefSeq" id="WP_127188878.1">
    <property type="nucleotide sequence ID" value="NZ_RZNJ01000004.1"/>
</dbReference>
<dbReference type="EMBL" id="RZNJ01000004">
    <property type="protein sequence ID" value="RUT30098.1"/>
    <property type="molecule type" value="Genomic_DNA"/>
</dbReference>
<evidence type="ECO:0000259" key="4">
    <source>
        <dbReference type="Pfam" id="PF00370"/>
    </source>
</evidence>
<evidence type="ECO:0000313" key="6">
    <source>
        <dbReference type="EMBL" id="RUT30098.1"/>
    </source>
</evidence>
<evidence type="ECO:0000256" key="2">
    <source>
        <dbReference type="ARBA" id="ARBA00022679"/>
    </source>
</evidence>
<feature type="domain" description="Carbohydrate kinase FGGY N-terminal" evidence="4">
    <location>
        <begin position="3"/>
        <end position="238"/>
    </location>
</feature>
<proteinExistence type="inferred from homology"/>
<reference evidence="6 7" key="1">
    <citation type="journal article" date="2016" name="Int. J. Syst. Evol. Microbiol.">
        <title>Arsenicitalea aurantiaca gen. nov., sp. nov., a new member of the family Hyphomicrobiaceae, isolated from high-arsenic sediment.</title>
        <authorList>
            <person name="Mu Y."/>
            <person name="Zhou L."/>
            <person name="Zeng X.C."/>
            <person name="Liu L."/>
            <person name="Pan Y."/>
            <person name="Chen X."/>
            <person name="Wang J."/>
            <person name="Li S."/>
            <person name="Li W.J."/>
            <person name="Wang Y."/>
        </authorList>
    </citation>
    <scope>NUCLEOTIDE SEQUENCE [LARGE SCALE GENOMIC DNA]</scope>
    <source>
        <strain evidence="6 7">42-50</strain>
    </source>
</reference>
<dbReference type="CDD" id="cd07805">
    <property type="entry name" value="ASKHA_NBD_FGGY_CvXK-like"/>
    <property type="match status" value="1"/>
</dbReference>
<dbReference type="SUPFAM" id="SSF53067">
    <property type="entry name" value="Actin-like ATPase domain"/>
    <property type="match status" value="2"/>
</dbReference>
<dbReference type="Pfam" id="PF02782">
    <property type="entry name" value="FGGY_C"/>
    <property type="match status" value="1"/>
</dbReference>
<dbReference type="Gene3D" id="3.30.420.40">
    <property type="match status" value="2"/>
</dbReference>